<comment type="caution">
    <text evidence="2">The sequence shown here is derived from an EMBL/GenBank/DDBJ whole genome shotgun (WGS) entry which is preliminary data.</text>
</comment>
<feature type="transmembrane region" description="Helical" evidence="1">
    <location>
        <begin position="48"/>
        <end position="69"/>
    </location>
</feature>
<evidence type="ECO:0000313" key="3">
    <source>
        <dbReference type="Proteomes" id="UP000284375"/>
    </source>
</evidence>
<dbReference type="OrthoDB" id="2989864at2759"/>
<sequence length="275" mass="30546">MFEQLALRHIPALFVASTMTFGGVWPIFNARGAMLEFGFPSHIASVPAAAPVMVIGQVRTTVIGLLVFLHYSRNQLDVVDTIMAITGAYAGLLDSYVKRTALAAVFLIGFLAVIASVVGLVYRILVNEASGDPAWNGININISTAGEIFGTVIVSCTPSFWSFWFNIFTKSQLYFTIRSTIWNRSKPAQSTSFLRTLKQSHGHHGTTCNCEQCRQMKHFHYPTSSEGLVESLPPQAAAIQKSTLISYKVSDEPEDIEMQQAQAWQNTSREEWRLY</sequence>
<keyword evidence="3" id="KW-1185">Reference proteome</keyword>
<dbReference type="Pfam" id="PF14087">
    <property type="entry name" value="DUF4267"/>
    <property type="match status" value="1"/>
</dbReference>
<name>A0A423VVM3_CYTCH</name>
<keyword evidence="1" id="KW-1133">Transmembrane helix</keyword>
<accession>A0A423VVM3</accession>
<dbReference type="AlphaFoldDB" id="A0A423VVM3"/>
<keyword evidence="1" id="KW-0812">Transmembrane</keyword>
<dbReference type="InterPro" id="IPR025363">
    <property type="entry name" value="DUF4267"/>
</dbReference>
<proteinExistence type="predicted"/>
<gene>
    <name evidence="2" type="ORF">VSDG_05864</name>
</gene>
<dbReference type="EMBL" id="LJZO01000025">
    <property type="protein sequence ID" value="ROV95113.1"/>
    <property type="molecule type" value="Genomic_DNA"/>
</dbReference>
<evidence type="ECO:0000256" key="1">
    <source>
        <dbReference type="SAM" id="Phobius"/>
    </source>
</evidence>
<feature type="transmembrane region" description="Helical" evidence="1">
    <location>
        <begin position="12"/>
        <end position="28"/>
    </location>
</feature>
<organism evidence="2 3">
    <name type="scientific">Cytospora chrysosperma</name>
    <name type="common">Cytospora canker fungus</name>
    <name type="synonym">Sphaeria chrysosperma</name>
    <dbReference type="NCBI Taxonomy" id="252740"/>
    <lineage>
        <taxon>Eukaryota</taxon>
        <taxon>Fungi</taxon>
        <taxon>Dikarya</taxon>
        <taxon>Ascomycota</taxon>
        <taxon>Pezizomycotina</taxon>
        <taxon>Sordariomycetes</taxon>
        <taxon>Sordariomycetidae</taxon>
        <taxon>Diaporthales</taxon>
        <taxon>Cytosporaceae</taxon>
        <taxon>Cytospora</taxon>
    </lineage>
</organism>
<reference evidence="2 3" key="1">
    <citation type="submission" date="2015-09" db="EMBL/GenBank/DDBJ databases">
        <title>Host preference determinants of Valsa canker pathogens revealed by comparative genomics.</title>
        <authorList>
            <person name="Yin Z."/>
            <person name="Huang L."/>
        </authorList>
    </citation>
    <scope>NUCLEOTIDE SEQUENCE [LARGE SCALE GENOMIC DNA]</scope>
    <source>
        <strain evidence="2 3">YSFL</strain>
    </source>
</reference>
<dbReference type="Proteomes" id="UP000284375">
    <property type="component" value="Unassembled WGS sequence"/>
</dbReference>
<feature type="transmembrane region" description="Helical" evidence="1">
    <location>
        <begin position="101"/>
        <end position="125"/>
    </location>
</feature>
<keyword evidence="1" id="KW-0472">Membrane</keyword>
<protein>
    <submittedName>
        <fullName evidence="2">Uncharacterized protein</fullName>
    </submittedName>
</protein>
<evidence type="ECO:0000313" key="2">
    <source>
        <dbReference type="EMBL" id="ROV95113.1"/>
    </source>
</evidence>
<feature type="transmembrane region" description="Helical" evidence="1">
    <location>
        <begin position="145"/>
        <end position="168"/>
    </location>
</feature>